<keyword evidence="8" id="KW-1185">Reference proteome</keyword>
<accession>A0AA39GRJ3</accession>
<dbReference type="EMBL" id="JAPDFR010000001">
    <property type="protein sequence ID" value="KAK0392250.1"/>
    <property type="molecule type" value="Genomic_DNA"/>
</dbReference>
<evidence type="ECO:0000256" key="6">
    <source>
        <dbReference type="SAM" id="MobiDB-lite"/>
    </source>
</evidence>
<keyword evidence="4" id="KW-0804">Transcription</keyword>
<feature type="region of interest" description="Disordered" evidence="6">
    <location>
        <begin position="392"/>
        <end position="411"/>
    </location>
</feature>
<comment type="caution">
    <text evidence="7">The sequence shown here is derived from an EMBL/GenBank/DDBJ whole genome shotgun (WGS) entry which is preliminary data.</text>
</comment>
<dbReference type="InterPro" id="IPR051089">
    <property type="entry name" value="prtT"/>
</dbReference>
<sequence length="528" mass="59981">MVKLTNEKQSKAAEAARNGKDRSAEWVMQWICSQTFRIPFHGDFGSFVHALRRRGRPASPRKLTRGIFTSGDVSGRNINPVLAFSFFSFFFSRPCGAWPRWCVVLNFPTSQDMKWSAGWGSACDPCAKAKTRCIRPDGDNDATCNRCRNLKTTCAQQVRKPRKKRRRRTSLTSQDLALPPLVPQNGGIYGTPSSTQSRGPSLFPTQGTTTTANADPVNGEAEPEPNVYVASVKAERTGVYNVGSWLPGFYRFPSPPCTCLNEADGDDVTEPPESDEALLAIYRRRLSPQFPFVVVPDDLSATELQRTRPFLAKSIRMVASLKNRRSMWNQSRLLLRHISDSMFMRPDKSLDLLQGIIVFLGFYHYFCIAHGHFNHLTHLASSLIADMRLDRPTARPPTRKGHPRGMNPEEPRAMLNDERRAILAVWYMNSCSAEVFRKVNSPGRHFTEHMQRQLQELEDRLEYETDEILVQLVRGQRTNEMISQLQLNDQSVDIQPSSDLWAANLDSLLAELEKKRDHETQHKTPRCE</sequence>
<keyword evidence="3" id="KW-0238">DNA-binding</keyword>
<dbReference type="PANTHER" id="PTHR31845">
    <property type="entry name" value="FINGER DOMAIN PROTEIN, PUTATIVE-RELATED"/>
    <property type="match status" value="1"/>
</dbReference>
<feature type="compositionally biased region" description="Basic residues" evidence="6">
    <location>
        <begin position="159"/>
        <end position="169"/>
    </location>
</feature>
<evidence type="ECO:0000313" key="8">
    <source>
        <dbReference type="Proteomes" id="UP001175261"/>
    </source>
</evidence>
<evidence type="ECO:0000256" key="4">
    <source>
        <dbReference type="ARBA" id="ARBA00023163"/>
    </source>
</evidence>
<dbReference type="PANTHER" id="PTHR31845:SF10">
    <property type="entry name" value="ZN(II)2CYS6 TRANSCRIPTION FACTOR (EUROFUNG)"/>
    <property type="match status" value="1"/>
</dbReference>
<dbReference type="GO" id="GO:0005634">
    <property type="term" value="C:nucleus"/>
    <property type="evidence" value="ECO:0007669"/>
    <property type="project" value="UniProtKB-SubCell"/>
</dbReference>
<evidence type="ECO:0000256" key="5">
    <source>
        <dbReference type="ARBA" id="ARBA00023242"/>
    </source>
</evidence>
<dbReference type="AlphaFoldDB" id="A0AA39GRJ3"/>
<name>A0AA39GRJ3_SARSR</name>
<comment type="subcellular location">
    <subcellularLocation>
        <location evidence="1">Nucleus</location>
    </subcellularLocation>
</comment>
<dbReference type="Gene3D" id="4.10.240.10">
    <property type="entry name" value="Zn(2)-C6 fungal-type DNA-binding domain"/>
    <property type="match status" value="1"/>
</dbReference>
<dbReference type="GO" id="GO:0008270">
    <property type="term" value="F:zinc ion binding"/>
    <property type="evidence" value="ECO:0007669"/>
    <property type="project" value="InterPro"/>
</dbReference>
<dbReference type="Proteomes" id="UP001175261">
    <property type="component" value="Unassembled WGS sequence"/>
</dbReference>
<keyword evidence="5" id="KW-0539">Nucleus</keyword>
<dbReference type="InterPro" id="IPR036864">
    <property type="entry name" value="Zn2-C6_fun-type_DNA-bd_sf"/>
</dbReference>
<evidence type="ECO:0000256" key="3">
    <source>
        <dbReference type="ARBA" id="ARBA00023125"/>
    </source>
</evidence>
<evidence type="ECO:0008006" key="9">
    <source>
        <dbReference type="Google" id="ProtNLM"/>
    </source>
</evidence>
<proteinExistence type="predicted"/>
<dbReference type="GO" id="GO:0000976">
    <property type="term" value="F:transcription cis-regulatory region binding"/>
    <property type="evidence" value="ECO:0007669"/>
    <property type="project" value="TreeGrafter"/>
</dbReference>
<feature type="compositionally biased region" description="Polar residues" evidence="6">
    <location>
        <begin position="191"/>
        <end position="213"/>
    </location>
</feature>
<dbReference type="GO" id="GO:0000981">
    <property type="term" value="F:DNA-binding transcription factor activity, RNA polymerase II-specific"/>
    <property type="evidence" value="ECO:0007669"/>
    <property type="project" value="InterPro"/>
</dbReference>
<keyword evidence="2" id="KW-0805">Transcription regulation</keyword>
<gene>
    <name evidence="7" type="ORF">NLU13_1746</name>
</gene>
<dbReference type="InterPro" id="IPR001138">
    <property type="entry name" value="Zn2Cys6_DnaBD"/>
</dbReference>
<evidence type="ECO:0000256" key="1">
    <source>
        <dbReference type="ARBA" id="ARBA00004123"/>
    </source>
</evidence>
<feature type="region of interest" description="Disordered" evidence="6">
    <location>
        <begin position="158"/>
        <end position="177"/>
    </location>
</feature>
<feature type="region of interest" description="Disordered" evidence="6">
    <location>
        <begin position="182"/>
        <end position="223"/>
    </location>
</feature>
<evidence type="ECO:0000256" key="2">
    <source>
        <dbReference type="ARBA" id="ARBA00023015"/>
    </source>
</evidence>
<reference evidence="7" key="1">
    <citation type="submission" date="2022-10" db="EMBL/GenBank/DDBJ databases">
        <title>Determination and structural analysis of whole genome sequence of Sarocladium strictum F4-1.</title>
        <authorList>
            <person name="Hu L."/>
            <person name="Jiang Y."/>
        </authorList>
    </citation>
    <scope>NUCLEOTIDE SEQUENCE</scope>
    <source>
        <strain evidence="7">F4-1</strain>
    </source>
</reference>
<dbReference type="CDD" id="cd00067">
    <property type="entry name" value="GAL4"/>
    <property type="match status" value="1"/>
</dbReference>
<organism evidence="7 8">
    <name type="scientific">Sarocladium strictum</name>
    <name type="common">Black bundle disease fungus</name>
    <name type="synonym">Acremonium strictum</name>
    <dbReference type="NCBI Taxonomy" id="5046"/>
    <lineage>
        <taxon>Eukaryota</taxon>
        <taxon>Fungi</taxon>
        <taxon>Dikarya</taxon>
        <taxon>Ascomycota</taxon>
        <taxon>Pezizomycotina</taxon>
        <taxon>Sordariomycetes</taxon>
        <taxon>Hypocreomycetidae</taxon>
        <taxon>Hypocreales</taxon>
        <taxon>Sarocladiaceae</taxon>
        <taxon>Sarocladium</taxon>
    </lineage>
</organism>
<evidence type="ECO:0000313" key="7">
    <source>
        <dbReference type="EMBL" id="KAK0392250.1"/>
    </source>
</evidence>
<protein>
    <recommendedName>
        <fullName evidence="9">Zn(2)-C6 fungal-type domain-containing protein</fullName>
    </recommendedName>
</protein>